<dbReference type="AlphaFoldDB" id="A0A0M9VQU3"/>
<dbReference type="GO" id="GO:0030906">
    <property type="term" value="C:retromer, cargo-selective complex"/>
    <property type="evidence" value="ECO:0007669"/>
    <property type="project" value="InterPro"/>
</dbReference>
<evidence type="ECO:0000256" key="5">
    <source>
        <dbReference type="ARBA" id="ARBA00023136"/>
    </source>
</evidence>
<evidence type="ECO:0000313" key="9">
    <source>
        <dbReference type="EMBL" id="KOS15893.1"/>
    </source>
</evidence>
<dbReference type="GO" id="GO:0006886">
    <property type="term" value="P:intracellular protein transport"/>
    <property type="evidence" value="ECO:0007669"/>
    <property type="project" value="TreeGrafter"/>
</dbReference>
<dbReference type="GO" id="GO:0005770">
    <property type="term" value="C:late endosome"/>
    <property type="evidence" value="ECO:0007669"/>
    <property type="project" value="TreeGrafter"/>
</dbReference>
<comment type="subcellular location">
    <subcellularLocation>
        <location evidence="1">Membrane</location>
        <topology evidence="1">Peripheral membrane protein</topology>
    </subcellularLocation>
</comment>
<feature type="coiled-coil region" evidence="7">
    <location>
        <begin position="946"/>
        <end position="973"/>
    </location>
</feature>
<keyword evidence="4 6" id="KW-0653">Protein transport</keyword>
<dbReference type="PIRSF" id="PIRSF009375">
    <property type="entry name" value="Retromer_Vps35"/>
    <property type="match status" value="1"/>
</dbReference>
<evidence type="ECO:0000256" key="4">
    <source>
        <dbReference type="ARBA" id="ARBA00022927"/>
    </source>
</evidence>
<evidence type="ECO:0000256" key="2">
    <source>
        <dbReference type="ARBA" id="ARBA00006536"/>
    </source>
</evidence>
<feature type="compositionally biased region" description="Low complexity" evidence="8">
    <location>
        <begin position="414"/>
        <end position="426"/>
    </location>
</feature>
<keyword evidence="5" id="KW-0472">Membrane</keyword>
<evidence type="ECO:0000256" key="7">
    <source>
        <dbReference type="SAM" id="Coils"/>
    </source>
</evidence>
<feature type="region of interest" description="Disordered" evidence="8">
    <location>
        <begin position="303"/>
        <end position="348"/>
    </location>
</feature>
<feature type="compositionally biased region" description="Basic and acidic residues" evidence="8">
    <location>
        <begin position="303"/>
        <end position="320"/>
    </location>
</feature>
<sequence length="997" mass="111746">MEESSKTLFESLSVVKVQSVQLKRYLDTDRVMEALKSASTMLGELRTSSLSPKHYYELYMAAFDALRHLSIYVYDAHMSGKHHLADLYELVQYCGNIVPRLYLMVTVGSVYMSVPEAPIKEIMKDMMEMCRGVQHPTRGLFLRHYLSGVTRDHLPTGNEPGPAGDLSDSISFILTNFVEMNKLWVRQQHLGHSRDREKRELERRELRILVGTNLVRLSQLDGVTLETYQQEILPAILEQVINCKDIIAQEYLMEAIIQVFPDDFHLRTLSLLLSACARLHPKVSIKQIVITLINRLASYAAREAESESPEERKRQEEEASQRLALKTTEMRRKAAPASRPSVWRQIADEQTSKSRDAWGLLASDLSQSLPDEDGHNIWNDSAKAMPPMMSDNAWADEASTETSGEESTTEKPASKASSNAKEAAAEQSDTNTAEAPKQGDTESQDVATSTPPAKGKGKGKATDDDAEAAGETAGPRKFRGIPEDVRLFEVFWEQIVLLMRARPDLSMQDTSALLLSLLNLSLSCYPDRLEYVDQVLGFAQEKFNEAIQGGDNSVLAPQSNFQSLLLAPVNAYVNALTLLAIPNFHALWSEQPPLIQRGIAQAIVFSILRRQTIISTPEEADGILELCAMLVQGQTDVFATGNTTSQTNHAVMNEVAEQQGALARMVHLFRSSDLEQQLALLHTVRQHYVKGGDAIRMTYPPLITEAVALVRRFAVSKDVKEWERKLTALFHFVHQLISTLYHRVETPELSLRLFLLLAEVADDAGFEELAYEFYVQSFTVFEESISDSRSQLQSIGLIIGTLYKARIFGPDNYDTLITKAALYGAKLLKRPHQATAVLMASHLWWQLPGPKDTGETPYPLVRDGRRVLECLQKSLRIANGCINEFTTVEIFCHALNKYLYYFDQGVEAVTARYVNSLVDLISKALTSLQEEANSAGEKKPDSPEMLANWEAVLNQFNNQLQFIQTKKREAEDAEMGSITGADWQSIHIDAALARRSL</sequence>
<name>A0A0M9VQU3_9BASI</name>
<dbReference type="PANTHER" id="PTHR11099">
    <property type="entry name" value="VACUOLAR SORTING PROTEIN 35"/>
    <property type="match status" value="1"/>
</dbReference>
<dbReference type="InterPro" id="IPR042491">
    <property type="entry name" value="Vps35_C"/>
</dbReference>
<keyword evidence="7" id="KW-0175">Coiled coil</keyword>
<dbReference type="Proteomes" id="UP000037751">
    <property type="component" value="Unassembled WGS sequence"/>
</dbReference>
<evidence type="ECO:0000313" key="10">
    <source>
        <dbReference type="Proteomes" id="UP000037751"/>
    </source>
</evidence>
<comment type="function">
    <text evidence="6">Plays a role in vesicular protein sorting.</text>
</comment>
<protein>
    <recommendedName>
        <fullName evidence="6">Vacuolar protein sorting-associated protein 35</fullName>
    </recommendedName>
</protein>
<dbReference type="EMBL" id="LGAV01000001">
    <property type="protein sequence ID" value="KOS15893.1"/>
    <property type="molecule type" value="Genomic_DNA"/>
</dbReference>
<keyword evidence="3 6" id="KW-0813">Transport</keyword>
<dbReference type="RefSeq" id="XP_017993525.1">
    <property type="nucleotide sequence ID" value="XM_018137800.1"/>
</dbReference>
<dbReference type="OrthoDB" id="10258141at2759"/>
<organism evidence="9 10">
    <name type="scientific">Malassezia pachydermatis</name>
    <dbReference type="NCBI Taxonomy" id="77020"/>
    <lineage>
        <taxon>Eukaryota</taxon>
        <taxon>Fungi</taxon>
        <taxon>Dikarya</taxon>
        <taxon>Basidiomycota</taxon>
        <taxon>Ustilaginomycotina</taxon>
        <taxon>Malasseziomycetes</taxon>
        <taxon>Malasseziales</taxon>
        <taxon>Malasseziaceae</taxon>
        <taxon>Malassezia</taxon>
    </lineage>
</organism>
<dbReference type="GO" id="GO:0042147">
    <property type="term" value="P:retrograde transport, endosome to Golgi"/>
    <property type="evidence" value="ECO:0007669"/>
    <property type="project" value="InterPro"/>
</dbReference>
<dbReference type="InterPro" id="IPR005378">
    <property type="entry name" value="Vps35"/>
</dbReference>
<evidence type="ECO:0000256" key="1">
    <source>
        <dbReference type="ARBA" id="ARBA00004170"/>
    </source>
</evidence>
<dbReference type="GO" id="GO:0005829">
    <property type="term" value="C:cytosol"/>
    <property type="evidence" value="ECO:0007669"/>
    <property type="project" value="GOC"/>
</dbReference>
<dbReference type="VEuPathDB" id="FungiDB:Malapachy_3327"/>
<evidence type="ECO:0000256" key="6">
    <source>
        <dbReference type="PIRNR" id="PIRNR009375"/>
    </source>
</evidence>
<dbReference type="Pfam" id="PF03635">
    <property type="entry name" value="Vps35"/>
    <property type="match status" value="1"/>
</dbReference>
<dbReference type="Gene3D" id="1.25.40.660">
    <property type="entry name" value="Vacuolar protein sorting-associated protein 35, helical subcomplex Vps35-C"/>
    <property type="match status" value="1"/>
</dbReference>
<dbReference type="STRING" id="77020.A0A0M9VQU3"/>
<accession>A0A0M9VQU3</accession>
<gene>
    <name evidence="9" type="ORF">Malapachy_3327</name>
</gene>
<evidence type="ECO:0000256" key="3">
    <source>
        <dbReference type="ARBA" id="ARBA00022448"/>
    </source>
</evidence>
<comment type="caution">
    <text evidence="9">The sequence shown here is derived from an EMBL/GenBank/DDBJ whole genome shotgun (WGS) entry which is preliminary data.</text>
</comment>
<dbReference type="GeneID" id="28729676"/>
<feature type="region of interest" description="Disordered" evidence="8">
    <location>
        <begin position="367"/>
        <end position="478"/>
    </location>
</feature>
<reference evidence="9 10" key="1">
    <citation type="submission" date="2015-07" db="EMBL/GenBank/DDBJ databases">
        <title>Draft Genome Sequence of Malassezia furfur CBS1878 and Malassezia pachydermatis CBS1879.</title>
        <authorList>
            <person name="Triana S."/>
            <person name="Ohm R."/>
            <person name="Gonzalez A."/>
            <person name="DeCock H."/>
            <person name="Restrepo S."/>
            <person name="Celis A."/>
        </authorList>
    </citation>
    <scope>NUCLEOTIDE SEQUENCE [LARGE SCALE GENOMIC DNA]</scope>
    <source>
        <strain evidence="9 10">CBS 1879</strain>
    </source>
</reference>
<proteinExistence type="inferred from homology"/>
<comment type="similarity">
    <text evidence="2 6">Belongs to the VPS35 family.</text>
</comment>
<evidence type="ECO:0000256" key="8">
    <source>
        <dbReference type="SAM" id="MobiDB-lite"/>
    </source>
</evidence>
<dbReference type="PANTHER" id="PTHR11099:SF0">
    <property type="entry name" value="VACUOLAR PROTEIN SORTING-ASSOCIATED PROTEIN 35"/>
    <property type="match status" value="1"/>
</dbReference>
<keyword evidence="10" id="KW-1185">Reference proteome</keyword>